<reference evidence="2 3" key="1">
    <citation type="journal article" date="2014" name="BMC Genomics">
        <title>Genome and secretome analysis of the hemibiotrophic fungal pathogen, Moniliophthora roreri, which causes frosty pod rot disease of cacao: mechanisms of the biotrophic and necrotrophic phases.</title>
        <authorList>
            <person name="Meinhardt L.W."/>
            <person name="Costa G.G.L."/>
            <person name="Thomazella D.P.T."/>
            <person name="Teixeira P.J.P.L."/>
            <person name="Carazzolle M.F."/>
            <person name="Schuster S.C."/>
            <person name="Carlson J.E."/>
            <person name="Guiltinan M.J."/>
            <person name="Mieczkowski P."/>
            <person name="Farmer A."/>
            <person name="Ramaraj T."/>
            <person name="Crozier J."/>
            <person name="Davis R.E."/>
            <person name="Shao J."/>
            <person name="Melnick R.L."/>
            <person name="Pereira G.A.G."/>
            <person name="Bailey B.A."/>
        </authorList>
    </citation>
    <scope>NUCLEOTIDE SEQUENCE [LARGE SCALE GENOMIC DNA]</scope>
    <source>
        <strain evidence="2 3">MCA 2997</strain>
    </source>
</reference>
<dbReference type="Proteomes" id="UP000017559">
    <property type="component" value="Unassembled WGS sequence"/>
</dbReference>
<evidence type="ECO:0000256" key="1">
    <source>
        <dbReference type="SAM" id="MobiDB-lite"/>
    </source>
</evidence>
<evidence type="ECO:0000313" key="3">
    <source>
        <dbReference type="Proteomes" id="UP000017559"/>
    </source>
</evidence>
<feature type="compositionally biased region" description="Basic and acidic residues" evidence="1">
    <location>
        <begin position="227"/>
        <end position="241"/>
    </location>
</feature>
<feature type="compositionally biased region" description="Low complexity" evidence="1">
    <location>
        <begin position="288"/>
        <end position="304"/>
    </location>
</feature>
<name>V2XUS2_MONRO</name>
<dbReference type="HOGENOM" id="CLU_794735_0_0_1"/>
<feature type="region of interest" description="Disordered" evidence="1">
    <location>
        <begin position="223"/>
        <end position="308"/>
    </location>
</feature>
<keyword evidence="3" id="KW-1185">Reference proteome</keyword>
<comment type="caution">
    <text evidence="2">The sequence shown here is derived from an EMBL/GenBank/DDBJ whole genome shotgun (WGS) entry which is preliminary data.</text>
</comment>
<feature type="region of interest" description="Disordered" evidence="1">
    <location>
        <begin position="1"/>
        <end position="43"/>
    </location>
</feature>
<feature type="compositionally biased region" description="Polar residues" evidence="1">
    <location>
        <begin position="21"/>
        <end position="31"/>
    </location>
</feature>
<accession>V2XUS2</accession>
<gene>
    <name evidence="2" type="ORF">Moror_6051</name>
</gene>
<dbReference type="EMBL" id="AWSO01001665">
    <property type="protein sequence ID" value="ESK83119.1"/>
    <property type="molecule type" value="Genomic_DNA"/>
</dbReference>
<proteinExistence type="predicted"/>
<dbReference type="KEGG" id="mrr:Moror_6051"/>
<feature type="compositionally biased region" description="Basic residues" evidence="1">
    <location>
        <begin position="259"/>
        <end position="269"/>
    </location>
</feature>
<dbReference type="OrthoDB" id="3102062at2759"/>
<organism evidence="2 3">
    <name type="scientific">Moniliophthora roreri (strain MCA 2997)</name>
    <name type="common">Cocoa frosty pod rot fungus</name>
    <name type="synonym">Crinipellis roreri</name>
    <dbReference type="NCBI Taxonomy" id="1381753"/>
    <lineage>
        <taxon>Eukaryota</taxon>
        <taxon>Fungi</taxon>
        <taxon>Dikarya</taxon>
        <taxon>Basidiomycota</taxon>
        <taxon>Agaricomycotina</taxon>
        <taxon>Agaricomycetes</taxon>
        <taxon>Agaricomycetidae</taxon>
        <taxon>Agaricales</taxon>
        <taxon>Marasmiineae</taxon>
        <taxon>Marasmiaceae</taxon>
        <taxon>Moniliophthora</taxon>
    </lineage>
</organism>
<evidence type="ECO:0000313" key="2">
    <source>
        <dbReference type="EMBL" id="ESK83119.1"/>
    </source>
</evidence>
<dbReference type="AlphaFoldDB" id="V2XUS2"/>
<protein>
    <submittedName>
        <fullName evidence="2">Uncharacterized protein</fullName>
    </submittedName>
</protein>
<sequence length="349" mass="39072">MHAAEAESNVGYQQWKKQKRSPSTSENSKPSASKDKGKGRMVTQQNNGFTFGKVFIFTDGCFINKTKAGSIDFYFGMKASHQQTKPIPDAFQFNKSKHQKTAAECDLWDKPYLFLPDIIQAVQHNQTPNPSFNEDFDPDYKKFLPPLIPLIHTGIRQLAISAGALQYPNTTFTEDLSRSCPDHSKEKTASIYNHTLYLHEIPIKQSEIIVWTSRNWSPPLSESLLLDSDKEGSSSEAKDNPSDDEDYEKPRIAPQRILCSHHRNHGTTRSKHDIVTIESSASEDDDSAPTTAGSSTLGTSSAVTDNEDEDTNVADMFSSMVTMSNTSITLVTNDPTVRLNLYDMKDFKF</sequence>